<dbReference type="InterPro" id="IPR012020">
    <property type="entry name" value="ABHD4"/>
</dbReference>
<dbReference type="PANTHER" id="PTHR10794:SF63">
    <property type="entry name" value="ALPHA_BETA HYDROLASE 1, ISOFORM A"/>
    <property type="match status" value="1"/>
</dbReference>
<dbReference type="InterPro" id="IPR029058">
    <property type="entry name" value="AB_hydrolase_fold"/>
</dbReference>
<evidence type="ECO:0000256" key="2">
    <source>
        <dbReference type="PIRSR" id="PIRSR005211-1"/>
    </source>
</evidence>
<dbReference type="AlphaFoldDB" id="A0AAD6YC32"/>
<feature type="active site" description="Charge relay system" evidence="2">
    <location>
        <position position="194"/>
    </location>
</feature>
<proteinExistence type="inferred from homology"/>
<dbReference type="Proteomes" id="UP001219525">
    <property type="component" value="Unassembled WGS sequence"/>
</dbReference>
<evidence type="ECO:0000259" key="3">
    <source>
        <dbReference type="Pfam" id="PF00561"/>
    </source>
</evidence>
<feature type="active site" description="Charge relay system" evidence="2">
    <location>
        <position position="335"/>
    </location>
</feature>
<dbReference type="GO" id="GO:0051792">
    <property type="term" value="P:medium-chain fatty acid biosynthetic process"/>
    <property type="evidence" value="ECO:0007669"/>
    <property type="project" value="TreeGrafter"/>
</dbReference>
<dbReference type="GO" id="GO:0051793">
    <property type="term" value="P:medium-chain fatty acid catabolic process"/>
    <property type="evidence" value="ECO:0007669"/>
    <property type="project" value="TreeGrafter"/>
</dbReference>
<dbReference type="InterPro" id="IPR000073">
    <property type="entry name" value="AB_hydrolase_1"/>
</dbReference>
<reference evidence="4" key="1">
    <citation type="submission" date="2023-03" db="EMBL/GenBank/DDBJ databases">
        <title>Massive genome expansion in bonnet fungi (Mycena s.s.) driven by repeated elements and novel gene families across ecological guilds.</title>
        <authorList>
            <consortium name="Lawrence Berkeley National Laboratory"/>
            <person name="Harder C.B."/>
            <person name="Miyauchi S."/>
            <person name="Viragh M."/>
            <person name="Kuo A."/>
            <person name="Thoen E."/>
            <person name="Andreopoulos B."/>
            <person name="Lu D."/>
            <person name="Skrede I."/>
            <person name="Drula E."/>
            <person name="Henrissat B."/>
            <person name="Morin E."/>
            <person name="Kohler A."/>
            <person name="Barry K."/>
            <person name="LaButti K."/>
            <person name="Morin E."/>
            <person name="Salamov A."/>
            <person name="Lipzen A."/>
            <person name="Mereny Z."/>
            <person name="Hegedus B."/>
            <person name="Baldrian P."/>
            <person name="Stursova M."/>
            <person name="Weitz H."/>
            <person name="Taylor A."/>
            <person name="Grigoriev I.V."/>
            <person name="Nagy L.G."/>
            <person name="Martin F."/>
            <person name="Kauserud H."/>
        </authorList>
    </citation>
    <scope>NUCLEOTIDE SEQUENCE</scope>
    <source>
        <strain evidence="4">9144</strain>
    </source>
</reference>
<keyword evidence="5" id="KW-1185">Reference proteome</keyword>
<dbReference type="EMBL" id="JARJCW010000045">
    <property type="protein sequence ID" value="KAJ7205002.1"/>
    <property type="molecule type" value="Genomic_DNA"/>
</dbReference>
<dbReference type="GO" id="GO:0047372">
    <property type="term" value="F:monoacylglycerol lipase activity"/>
    <property type="evidence" value="ECO:0007669"/>
    <property type="project" value="TreeGrafter"/>
</dbReference>
<sequence length="438" mass="47689">MSVEFPSRKHRVIFPTTSSSLWLKKPDSVQEESLQSLVESRCASLFCDYRAPWWLFNGHAHTLYASVGKFSKVDQMWYKRQILRVSDGGTLGLDFAPIDTSHLDNNSPIIVAVPGLTGGSHEAYIRAILAPASTTAKNGGLGYRVVVVNLRGCAGVPVTSPRLYTPGHTDDLRLALIYISQMYPEAPLLGVGFSMGAGILIRYLAEEGTASRLVAGCALACPWDNVLNSHMLDSTFLTRNLWARGMGTNLGKVLIRNEAALRSFQDHPLGAALPAALALRCPTLSFFDSTFSSRVGGPEPMFPFPDLDAYYDWASSHIVLKDVTVPLLAINSTDDPLVRAVPVDAGGNGNVVLTRTRCGGHLGWFKAGGGRWITQPVLEWIRLAAEELVHDFGNQPQVHVDKDGFLRDIGRNSMGVKHMKEGGVINGNRGQRGIMHGL</sequence>
<protein>
    <submittedName>
        <fullName evidence="4">AB-hydrolase YheT</fullName>
    </submittedName>
</protein>
<dbReference type="Gene3D" id="3.40.50.1820">
    <property type="entry name" value="alpha/beta hydrolase"/>
    <property type="match status" value="1"/>
</dbReference>
<comment type="caution">
    <text evidence="4">The sequence shown here is derived from an EMBL/GenBank/DDBJ whole genome shotgun (WGS) entry which is preliminary data.</text>
</comment>
<evidence type="ECO:0000313" key="4">
    <source>
        <dbReference type="EMBL" id="KAJ7205002.1"/>
    </source>
</evidence>
<comment type="similarity">
    <text evidence="1">Belongs to the AB hydrolase superfamily. AB hydrolase 4 family.</text>
</comment>
<name>A0AAD6YC32_9AGAR</name>
<organism evidence="4 5">
    <name type="scientific">Mycena pura</name>
    <dbReference type="NCBI Taxonomy" id="153505"/>
    <lineage>
        <taxon>Eukaryota</taxon>
        <taxon>Fungi</taxon>
        <taxon>Dikarya</taxon>
        <taxon>Basidiomycota</taxon>
        <taxon>Agaricomycotina</taxon>
        <taxon>Agaricomycetes</taxon>
        <taxon>Agaricomycetidae</taxon>
        <taxon>Agaricales</taxon>
        <taxon>Marasmiineae</taxon>
        <taxon>Mycenaceae</taxon>
        <taxon>Mycena</taxon>
    </lineage>
</organism>
<dbReference type="InterPro" id="IPR050960">
    <property type="entry name" value="AB_hydrolase_4_sf"/>
</dbReference>
<evidence type="ECO:0000313" key="5">
    <source>
        <dbReference type="Proteomes" id="UP001219525"/>
    </source>
</evidence>
<evidence type="ECO:0000256" key="1">
    <source>
        <dbReference type="ARBA" id="ARBA00010884"/>
    </source>
</evidence>
<feature type="active site" description="Charge relay system" evidence="2">
    <location>
        <position position="361"/>
    </location>
</feature>
<dbReference type="Pfam" id="PF00561">
    <property type="entry name" value="Abhydrolase_1"/>
    <property type="match status" value="1"/>
</dbReference>
<gene>
    <name evidence="4" type="ORF">GGX14DRAFT_137294</name>
</gene>
<accession>A0AAD6YC32</accession>
<dbReference type="PANTHER" id="PTHR10794">
    <property type="entry name" value="ABHYDROLASE DOMAIN-CONTAINING PROTEIN"/>
    <property type="match status" value="1"/>
</dbReference>
<dbReference type="PIRSF" id="PIRSF005211">
    <property type="entry name" value="Ab_hydro_YheT"/>
    <property type="match status" value="1"/>
</dbReference>
<dbReference type="GO" id="GO:0008126">
    <property type="term" value="F:acetylesterase activity"/>
    <property type="evidence" value="ECO:0007669"/>
    <property type="project" value="TreeGrafter"/>
</dbReference>
<dbReference type="SUPFAM" id="SSF53474">
    <property type="entry name" value="alpha/beta-Hydrolases"/>
    <property type="match status" value="1"/>
</dbReference>
<feature type="domain" description="AB hydrolase-1" evidence="3">
    <location>
        <begin position="108"/>
        <end position="238"/>
    </location>
</feature>